<organism evidence="2 3">
    <name type="scientific">Mycobacterium dioxanotrophicus</name>
    <dbReference type="NCBI Taxonomy" id="482462"/>
    <lineage>
        <taxon>Bacteria</taxon>
        <taxon>Bacillati</taxon>
        <taxon>Actinomycetota</taxon>
        <taxon>Actinomycetes</taxon>
        <taxon>Mycobacteriales</taxon>
        <taxon>Mycobacteriaceae</taxon>
        <taxon>Mycobacterium</taxon>
    </lineage>
</organism>
<protein>
    <submittedName>
        <fullName evidence="2">ESX-1 secretion-associated protein</fullName>
    </submittedName>
</protein>
<feature type="compositionally biased region" description="Low complexity" evidence="1">
    <location>
        <begin position="128"/>
        <end position="152"/>
    </location>
</feature>
<keyword evidence="2" id="KW-0614">Plasmid</keyword>
<accession>A0A1Y0CGY7</accession>
<name>A0A1Y0CGY7_9MYCO</name>
<dbReference type="Proteomes" id="UP000195331">
    <property type="component" value="Plasmid unnamed4"/>
</dbReference>
<geneLocation type="plasmid" evidence="2 3">
    <name>unnamed4</name>
</geneLocation>
<evidence type="ECO:0000313" key="2">
    <source>
        <dbReference type="EMBL" id="ART74510.1"/>
    </source>
</evidence>
<dbReference type="Gene3D" id="1.10.287.1060">
    <property type="entry name" value="ESAT-6-like"/>
    <property type="match status" value="1"/>
</dbReference>
<dbReference type="KEGG" id="mdx:BTO20_38605"/>
<evidence type="ECO:0000256" key="1">
    <source>
        <dbReference type="SAM" id="MobiDB-lite"/>
    </source>
</evidence>
<feature type="region of interest" description="Disordered" evidence="1">
    <location>
        <begin position="122"/>
        <end position="152"/>
    </location>
</feature>
<proteinExistence type="predicted"/>
<reference evidence="2 3" key="1">
    <citation type="submission" date="2017-04" db="EMBL/GenBank/DDBJ databases">
        <title>Whole Genome Sequence of 1,4-Dioxane Degrading Bacterium Mycobacterium dioxanotrophicus PH-06.</title>
        <authorList>
            <person name="He Y."/>
        </authorList>
    </citation>
    <scope>NUCLEOTIDE SEQUENCE [LARGE SCALE GENOMIC DNA]</scope>
    <source>
        <strain evidence="2 3">PH-06</strain>
        <plasmid evidence="2 3">unnamed4</plasmid>
    </source>
</reference>
<dbReference type="Pfam" id="PF10824">
    <property type="entry name" value="T7SS_ESX_EspC"/>
    <property type="match status" value="1"/>
</dbReference>
<gene>
    <name evidence="2" type="ORF">BTO20_38605</name>
</gene>
<dbReference type="InterPro" id="IPR022536">
    <property type="entry name" value="EspC"/>
</dbReference>
<dbReference type="EMBL" id="CP020813">
    <property type="protein sequence ID" value="ART74510.1"/>
    <property type="molecule type" value="Genomic_DNA"/>
</dbReference>
<sequence length="152" mass="15386">MALEVDTHAVDSYAESCRTVGAEVQADCQADPSVVAAMESGYGPVGAAFTAAFGEFQAALQAAGAYVASRYERHADDLRDASQRYTTSDQDGAQRVGSVEATPVGAFDGPGGYADPNWGDFTEGSIQPLPTGPAGAGPGPSVSGGLAPVRIT</sequence>
<keyword evidence="3" id="KW-1185">Reference proteome</keyword>
<dbReference type="GO" id="GO:0009306">
    <property type="term" value="P:protein secretion"/>
    <property type="evidence" value="ECO:0007669"/>
    <property type="project" value="InterPro"/>
</dbReference>
<dbReference type="OrthoDB" id="4762018at2"/>
<dbReference type="AlphaFoldDB" id="A0A1Y0CGY7"/>
<dbReference type="RefSeq" id="WP_087083894.1">
    <property type="nucleotide sequence ID" value="NZ_CP020813.1"/>
</dbReference>
<evidence type="ECO:0000313" key="3">
    <source>
        <dbReference type="Proteomes" id="UP000195331"/>
    </source>
</evidence>